<protein>
    <recommendedName>
        <fullName evidence="11">TonB C-terminal domain-containing protein</fullName>
    </recommendedName>
</protein>
<keyword evidence="3" id="KW-0813">Transport</keyword>
<evidence type="ECO:0000313" key="13">
    <source>
        <dbReference type="Proteomes" id="UP000015559"/>
    </source>
</evidence>
<evidence type="ECO:0000256" key="4">
    <source>
        <dbReference type="ARBA" id="ARBA00022475"/>
    </source>
</evidence>
<dbReference type="NCBIfam" id="TIGR01352">
    <property type="entry name" value="tonB_Cterm"/>
    <property type="match status" value="1"/>
</dbReference>
<accession>S6AAX6</accession>
<dbReference type="GO" id="GO:0015031">
    <property type="term" value="P:protein transport"/>
    <property type="evidence" value="ECO:0007669"/>
    <property type="project" value="UniProtKB-KW"/>
</dbReference>
<dbReference type="HOGENOM" id="CLU_1102338_0_0_4"/>
<dbReference type="PROSITE" id="PS52015">
    <property type="entry name" value="TONB_CTD"/>
    <property type="match status" value="1"/>
</dbReference>
<dbReference type="PANTHER" id="PTHR33446">
    <property type="entry name" value="PROTEIN TONB-RELATED"/>
    <property type="match status" value="1"/>
</dbReference>
<evidence type="ECO:0000259" key="11">
    <source>
        <dbReference type="PROSITE" id="PS52015"/>
    </source>
</evidence>
<dbReference type="GO" id="GO:0055085">
    <property type="term" value="P:transmembrane transport"/>
    <property type="evidence" value="ECO:0007669"/>
    <property type="project" value="InterPro"/>
</dbReference>
<dbReference type="Proteomes" id="UP000015559">
    <property type="component" value="Chromosome"/>
</dbReference>
<dbReference type="Gene3D" id="3.30.1150.10">
    <property type="match status" value="1"/>
</dbReference>
<dbReference type="GO" id="GO:0005886">
    <property type="term" value="C:plasma membrane"/>
    <property type="evidence" value="ECO:0007669"/>
    <property type="project" value="UniProtKB-SubCell"/>
</dbReference>
<evidence type="ECO:0000256" key="5">
    <source>
        <dbReference type="ARBA" id="ARBA00022519"/>
    </source>
</evidence>
<name>S6AAX6_SULDS</name>
<feature type="domain" description="TonB C-terminal" evidence="11">
    <location>
        <begin position="137"/>
        <end position="233"/>
    </location>
</feature>
<feature type="compositionally biased region" description="Basic and acidic residues" evidence="10">
    <location>
        <begin position="94"/>
        <end position="109"/>
    </location>
</feature>
<evidence type="ECO:0000256" key="1">
    <source>
        <dbReference type="ARBA" id="ARBA00004383"/>
    </source>
</evidence>
<dbReference type="Pfam" id="PF03544">
    <property type="entry name" value="TonB_C"/>
    <property type="match status" value="1"/>
</dbReference>
<dbReference type="PANTHER" id="PTHR33446:SF14">
    <property type="entry name" value="PROTEIN TONB"/>
    <property type="match status" value="1"/>
</dbReference>
<keyword evidence="5" id="KW-0997">Cell inner membrane</keyword>
<keyword evidence="7" id="KW-0653">Protein transport</keyword>
<dbReference type="InterPro" id="IPR006260">
    <property type="entry name" value="TonB/TolA_C"/>
</dbReference>
<evidence type="ECO:0000256" key="2">
    <source>
        <dbReference type="ARBA" id="ARBA00006555"/>
    </source>
</evidence>
<organism evidence="12 13">
    <name type="scientific">Sulfuricella denitrificans (strain DSM 22764 / NBRC 105220 / skB26)</name>
    <dbReference type="NCBI Taxonomy" id="1163617"/>
    <lineage>
        <taxon>Bacteria</taxon>
        <taxon>Pseudomonadati</taxon>
        <taxon>Pseudomonadota</taxon>
        <taxon>Betaproteobacteria</taxon>
        <taxon>Nitrosomonadales</taxon>
        <taxon>Sulfuricellaceae</taxon>
        <taxon>Sulfuricella</taxon>
    </lineage>
</organism>
<keyword evidence="13" id="KW-1185">Reference proteome</keyword>
<keyword evidence="4" id="KW-1003">Cell membrane</keyword>
<evidence type="ECO:0000256" key="10">
    <source>
        <dbReference type="SAM" id="MobiDB-lite"/>
    </source>
</evidence>
<dbReference type="OrthoDB" id="8564443at2"/>
<keyword evidence="8" id="KW-1133">Transmembrane helix</keyword>
<dbReference type="EMBL" id="AP013066">
    <property type="protein sequence ID" value="BAN36340.1"/>
    <property type="molecule type" value="Genomic_DNA"/>
</dbReference>
<dbReference type="RefSeq" id="WP_009207701.1">
    <property type="nucleotide sequence ID" value="NC_022357.1"/>
</dbReference>
<comment type="subcellular location">
    <subcellularLocation>
        <location evidence="1">Cell inner membrane</location>
        <topology evidence="1">Single-pass membrane protein</topology>
        <orientation evidence="1">Periplasmic side</orientation>
    </subcellularLocation>
</comment>
<evidence type="ECO:0000256" key="7">
    <source>
        <dbReference type="ARBA" id="ARBA00022927"/>
    </source>
</evidence>
<dbReference type="STRING" id="1163617.SCD_n02538"/>
<proteinExistence type="inferred from homology"/>
<sequence length="243" mass="26637">MRSPFFIVAFAVYTGGGMSKLNSNPEQDEVPDAAARFALALAVSLALHLALVFGVHIKASQPEERSRSAMEVRIERVPQVRIESLSLESAVEISVKKPEEPKPSVEEPARQPPALAEPAPAILPTMEIPLLEDPTWYPAKQVDVHPTALYEIKPVYPEQGVEGYVVLLLLIDESGAVKEAEVMEANPEGIFEESALSSFREARFAPAQKNGRAVKSRVLIRVSYELNDMKKPVVIQPPLPLAP</sequence>
<evidence type="ECO:0000256" key="9">
    <source>
        <dbReference type="ARBA" id="ARBA00023136"/>
    </source>
</evidence>
<dbReference type="InterPro" id="IPR051045">
    <property type="entry name" value="TonB-dependent_transducer"/>
</dbReference>
<dbReference type="KEGG" id="sdr:SCD_n02538"/>
<feature type="region of interest" description="Disordered" evidence="10">
    <location>
        <begin position="94"/>
        <end position="117"/>
    </location>
</feature>
<reference evidence="12 13" key="1">
    <citation type="journal article" date="2012" name="Appl. Environ. Microbiol.">
        <title>Draft genome sequence of a psychrotolerant sulfur-oxidizing bacterium, Sulfuricella denitrificans skB26, and proteomic insights into cold adaptation.</title>
        <authorList>
            <person name="Watanabe T."/>
            <person name="Kojima H."/>
            <person name="Fukui M."/>
        </authorList>
    </citation>
    <scope>NUCLEOTIDE SEQUENCE [LARGE SCALE GENOMIC DNA]</scope>
    <source>
        <strain evidence="13">skB26</strain>
    </source>
</reference>
<evidence type="ECO:0000313" key="12">
    <source>
        <dbReference type="EMBL" id="BAN36340.1"/>
    </source>
</evidence>
<keyword evidence="6" id="KW-0812">Transmembrane</keyword>
<dbReference type="InterPro" id="IPR037682">
    <property type="entry name" value="TonB_C"/>
</dbReference>
<gene>
    <name evidence="12" type="ORF">SCD_n02538</name>
</gene>
<evidence type="ECO:0000256" key="8">
    <source>
        <dbReference type="ARBA" id="ARBA00022989"/>
    </source>
</evidence>
<dbReference type="AlphaFoldDB" id="S6AAX6"/>
<dbReference type="SUPFAM" id="SSF74653">
    <property type="entry name" value="TolA/TonB C-terminal domain"/>
    <property type="match status" value="1"/>
</dbReference>
<keyword evidence="9" id="KW-0472">Membrane</keyword>
<dbReference type="eggNOG" id="COG0810">
    <property type="taxonomic scope" value="Bacteria"/>
</dbReference>
<evidence type="ECO:0000256" key="3">
    <source>
        <dbReference type="ARBA" id="ARBA00022448"/>
    </source>
</evidence>
<comment type="similarity">
    <text evidence="2">Belongs to the TonB family.</text>
</comment>
<evidence type="ECO:0000256" key="6">
    <source>
        <dbReference type="ARBA" id="ARBA00022692"/>
    </source>
</evidence>